<reference evidence="10 11" key="1">
    <citation type="journal article" date="2024" name="J Genomics">
        <title>Draft genome sequencing and assembly of Favolaschia claudopus CIRM-BRFM 2984 isolated from oak limbs.</title>
        <authorList>
            <person name="Navarro D."/>
            <person name="Drula E."/>
            <person name="Chaduli D."/>
            <person name="Cazenave R."/>
            <person name="Ahrendt S."/>
            <person name="Wang J."/>
            <person name="Lipzen A."/>
            <person name="Daum C."/>
            <person name="Barry K."/>
            <person name="Grigoriev I.V."/>
            <person name="Favel A."/>
            <person name="Rosso M.N."/>
            <person name="Martin F."/>
        </authorList>
    </citation>
    <scope>NUCLEOTIDE SEQUENCE [LARGE SCALE GENOMIC DNA]</scope>
    <source>
        <strain evidence="10 11">CIRM-BRFM 2984</strain>
    </source>
</reference>
<evidence type="ECO:0000256" key="2">
    <source>
        <dbReference type="ARBA" id="ARBA00022692"/>
    </source>
</evidence>
<feature type="domain" description="Integral membrane bound transporter" evidence="9">
    <location>
        <begin position="732"/>
        <end position="866"/>
    </location>
</feature>
<feature type="region of interest" description="Disordered" evidence="5">
    <location>
        <begin position="1078"/>
        <end position="1100"/>
    </location>
</feature>
<evidence type="ECO:0000313" key="10">
    <source>
        <dbReference type="EMBL" id="KAK7040537.1"/>
    </source>
</evidence>
<dbReference type="Pfam" id="PF13515">
    <property type="entry name" value="FUSC_2"/>
    <property type="match status" value="1"/>
</dbReference>
<feature type="transmembrane region" description="Helical" evidence="6">
    <location>
        <begin position="709"/>
        <end position="726"/>
    </location>
</feature>
<keyword evidence="11" id="KW-1185">Reference proteome</keyword>
<feature type="region of interest" description="Disordered" evidence="5">
    <location>
        <begin position="624"/>
        <end position="685"/>
    </location>
</feature>
<feature type="domain" description="DUF2421" evidence="7">
    <location>
        <begin position="874"/>
        <end position="1157"/>
    </location>
</feature>
<dbReference type="PANTHER" id="PTHR37994:SF3">
    <property type="entry name" value="ER TRANSPORTER 6TM N-TERMINAL DOMAIN-CONTAINING PROTEIN"/>
    <property type="match status" value="1"/>
</dbReference>
<organism evidence="10 11">
    <name type="scientific">Favolaschia claudopus</name>
    <dbReference type="NCBI Taxonomy" id="2862362"/>
    <lineage>
        <taxon>Eukaryota</taxon>
        <taxon>Fungi</taxon>
        <taxon>Dikarya</taxon>
        <taxon>Basidiomycota</taxon>
        <taxon>Agaricomycotina</taxon>
        <taxon>Agaricomycetes</taxon>
        <taxon>Agaricomycetidae</taxon>
        <taxon>Agaricales</taxon>
        <taxon>Marasmiineae</taxon>
        <taxon>Mycenaceae</taxon>
        <taxon>Favolaschia</taxon>
    </lineage>
</organism>
<evidence type="ECO:0000256" key="1">
    <source>
        <dbReference type="ARBA" id="ARBA00004141"/>
    </source>
</evidence>
<proteinExistence type="predicted"/>
<sequence length="1185" mass="130990">MSAFPAGGKRMGWQDGTAGRRRLLLTDIQVIIRPTGFISLTVLSLVSNVDSTNQYLNAFIRFVSALTVHKLERPDFSKPIRYVFSLINEASHSIINIFLAGWTEVSKPRNRFPVYWLVLSDTHHCRSQEGAMGGYAAMDTHLSIGMLIGWAWAAATMAAALSVQDKAQIAARMAAAQKNLVPGIPPAFQIQTLIFHGEFLTPGPSAVYGAMFFIGTFAFGVVRAKVPKLALLGIFGTIVLDVVCTIGPLLPAAQYTLPKMFLIPTCYYLAISLASLVLIFPESLNHVWLTLLDTAFFESALSLLSLQSEALKTRPSDHKAWEGLAGKITAARLRFGASLAGLHAQIGLIDLEISVGRLGPSDLKRLALEVRAVGFRASRLLAFQAAVTNANGEDARADAALAAAEKRQSEQEARAEGFFDPAAHGRFARRRAMVRKREAEHGHDLDRLVPILEEASAELRSAAEDGMKALREWFRGCNVGRWRAVWRGFGFGIGRTKAEERDEKERIERQERLVKARDVLAERLETWRKVGRVRLIEPFERFFDGETGRLKEGIGRRLEDPGMFAVRSLFICFVFCDTLDAFAARVHRVLGIVAELDLRRPKPRLWWPPGFGKLGRRLLSPEPATVDQSPLAMGTSSDPTRFDDLEASTTNVDGGDSNAGDEKKIQNDINAPTDTRRNPDARPPKSALGRFSIALGGVLRFFRTPEGIFALRHAFLSLALWIPAVVRRTAWFYYAEKGLWALIMAQMGLATFAGDQLFGLATRLVGTALGLLNGMVVWYIAAPGHGTGNPYAVVIVTTAFCAPFLFARIAAPPMHMMFWTMIGVTTVFVVGYSWLDEHFSPLVSNSGIGVELGWKRAVLVMIGFTAGGIMMLFPRPTSSRVLVRRTLAATLREQGSIFGSEVEAFLAEEARARSGHFETEAIDWVDQGIQGEDEDVMKVSPKERRIRRVAHRVLVVFERLQGLGPSLQTSRWEPQVQGLWPHEQYGLLYAKETNLTTSLSLIAGAFTNLDAKWCSILVHRTPFLNPNLLSDIFATIDILSNALEDGHPLPASLPCLRERLVYHESLIRSMNRNARRVDMPLPVERDEDSSDSEDSDSETHAEFVAGKVNGASIGFEELSLSVLMDEQLPTHSTAVVALGSFLSLIDEITVIVRELCGQTTYRGFDSLHQQFQGREEAAMGTYAQK</sequence>
<dbReference type="Proteomes" id="UP001362999">
    <property type="component" value="Unassembled WGS sequence"/>
</dbReference>
<comment type="caution">
    <text evidence="10">The sequence shown here is derived from an EMBL/GenBank/DDBJ whole genome shotgun (WGS) entry which is preliminary data.</text>
</comment>
<dbReference type="InterPro" id="IPR018823">
    <property type="entry name" value="ArAE_2_N"/>
</dbReference>
<gene>
    <name evidence="10" type="ORF">R3P38DRAFT_3261110</name>
</gene>
<feature type="transmembrane region" description="Helical" evidence="6">
    <location>
        <begin position="206"/>
        <end position="224"/>
    </location>
</feature>
<feature type="compositionally biased region" description="Acidic residues" evidence="5">
    <location>
        <begin position="1085"/>
        <end position="1096"/>
    </location>
</feature>
<feature type="domain" description="Putative ER transporter 6TM N-terminal" evidence="8">
    <location>
        <begin position="132"/>
        <end position="536"/>
    </location>
</feature>
<keyword evidence="3 6" id="KW-1133">Transmembrane helix</keyword>
<dbReference type="PANTHER" id="PTHR37994">
    <property type="entry name" value="ARAE_2_N DOMAIN-CONTAINING PROTEIN-RELATED"/>
    <property type="match status" value="1"/>
</dbReference>
<evidence type="ECO:0000259" key="7">
    <source>
        <dbReference type="Pfam" id="PF10334"/>
    </source>
</evidence>
<feature type="transmembrane region" description="Helical" evidence="6">
    <location>
        <begin position="764"/>
        <end position="782"/>
    </location>
</feature>
<evidence type="ECO:0000256" key="6">
    <source>
        <dbReference type="SAM" id="Phobius"/>
    </source>
</evidence>
<keyword evidence="4 6" id="KW-0472">Membrane</keyword>
<evidence type="ECO:0000259" key="9">
    <source>
        <dbReference type="Pfam" id="PF13515"/>
    </source>
</evidence>
<dbReference type="AlphaFoldDB" id="A0AAW0CRD8"/>
<feature type="transmembrane region" description="Helical" evidence="6">
    <location>
        <begin position="230"/>
        <end position="249"/>
    </location>
</feature>
<feature type="transmembrane region" description="Helical" evidence="6">
    <location>
        <begin position="854"/>
        <end position="874"/>
    </location>
</feature>
<dbReference type="EMBL" id="JAWWNJ010000015">
    <property type="protein sequence ID" value="KAK7040537.1"/>
    <property type="molecule type" value="Genomic_DNA"/>
</dbReference>
<evidence type="ECO:0000313" key="11">
    <source>
        <dbReference type="Proteomes" id="UP001362999"/>
    </source>
</evidence>
<feature type="transmembrane region" description="Helical" evidence="6">
    <location>
        <begin position="142"/>
        <end position="163"/>
    </location>
</feature>
<comment type="subcellular location">
    <subcellularLocation>
        <location evidence="1">Membrane</location>
        <topology evidence="1">Multi-pass membrane protein</topology>
    </subcellularLocation>
</comment>
<evidence type="ECO:0000256" key="4">
    <source>
        <dbReference type="ARBA" id="ARBA00023136"/>
    </source>
</evidence>
<dbReference type="Pfam" id="PF10334">
    <property type="entry name" value="BRE4"/>
    <property type="match status" value="1"/>
</dbReference>
<dbReference type="Pfam" id="PF10337">
    <property type="entry name" value="ArAE_2_N"/>
    <property type="match status" value="1"/>
</dbReference>
<feature type="transmembrane region" description="Helical" evidence="6">
    <location>
        <begin position="816"/>
        <end position="834"/>
    </location>
</feature>
<dbReference type="GO" id="GO:0016020">
    <property type="term" value="C:membrane"/>
    <property type="evidence" value="ECO:0007669"/>
    <property type="project" value="UniProtKB-SubCell"/>
</dbReference>
<evidence type="ECO:0008006" key="12">
    <source>
        <dbReference type="Google" id="ProtNLM"/>
    </source>
</evidence>
<feature type="compositionally biased region" description="Basic and acidic residues" evidence="5">
    <location>
        <begin position="674"/>
        <end position="683"/>
    </location>
</feature>
<dbReference type="InterPro" id="IPR049453">
    <property type="entry name" value="Memb_transporter_dom"/>
</dbReference>
<keyword evidence="2 6" id="KW-0812">Transmembrane</keyword>
<name>A0AAW0CRD8_9AGAR</name>
<dbReference type="InterPro" id="IPR018820">
    <property type="entry name" value="BRE4-related_DUF2421"/>
</dbReference>
<accession>A0AAW0CRD8</accession>
<feature type="transmembrane region" description="Helical" evidence="6">
    <location>
        <begin position="261"/>
        <end position="280"/>
    </location>
</feature>
<feature type="transmembrane region" description="Helical" evidence="6">
    <location>
        <begin position="788"/>
        <end position="809"/>
    </location>
</feature>
<evidence type="ECO:0000256" key="5">
    <source>
        <dbReference type="SAM" id="MobiDB-lite"/>
    </source>
</evidence>
<evidence type="ECO:0000259" key="8">
    <source>
        <dbReference type="Pfam" id="PF10337"/>
    </source>
</evidence>
<protein>
    <recommendedName>
        <fullName evidence="12">ER transporter 6TM N-terminal domain-containing protein</fullName>
    </recommendedName>
</protein>
<evidence type="ECO:0000256" key="3">
    <source>
        <dbReference type="ARBA" id="ARBA00022989"/>
    </source>
</evidence>